<dbReference type="AlphaFoldDB" id="A0A4P5NXQ4"/>
<organism evidence="1 2">
    <name type="scientific">Komagataeibacter diospyri</name>
    <dbReference type="NCBI Taxonomy" id="1932662"/>
    <lineage>
        <taxon>Bacteria</taxon>
        <taxon>Pseudomonadati</taxon>
        <taxon>Pseudomonadota</taxon>
        <taxon>Alphaproteobacteria</taxon>
        <taxon>Acetobacterales</taxon>
        <taxon>Acetobacteraceae</taxon>
        <taxon>Komagataeibacter</taxon>
    </lineage>
</organism>
<reference evidence="2" key="1">
    <citation type="submission" date="2017-01" db="EMBL/GenBank/DDBJ databases">
        <title>Komagataeibacter sp. MSKU9 whole genome sequencing project.</title>
        <authorList>
            <person name="Matsutani M."/>
            <person name="Naloka K."/>
            <person name="Theeragool G."/>
            <person name="Yakushi T."/>
            <person name="Matsushita K."/>
        </authorList>
    </citation>
    <scope>NUCLEOTIDE SEQUENCE [LARGE SCALE GENOMIC DNA]</scope>
    <source>
        <strain evidence="2">MSKU9</strain>
    </source>
</reference>
<accession>A0A4P5P1T1</accession>
<dbReference type="Proteomes" id="UP000315095">
    <property type="component" value="Unassembled WGS sequence"/>
</dbReference>
<sequence length="31" mass="3456">MDRSVPVVRAVVFHIGTPLETLHKRNVSLSP</sequence>
<evidence type="ECO:0000313" key="1">
    <source>
        <dbReference type="EMBL" id="GCE84445.1"/>
    </source>
</evidence>
<proteinExistence type="predicted"/>
<gene>
    <name evidence="1" type="ORF">MSKU9_2586</name>
</gene>
<comment type="caution">
    <text evidence="1">The sequence shown here is derived from an EMBL/GenBank/DDBJ whole genome shotgun (WGS) entry which is preliminary data.</text>
</comment>
<name>A0A4P5NXQ4_9PROT</name>
<evidence type="ECO:0000313" key="2">
    <source>
        <dbReference type="Proteomes" id="UP000315095"/>
    </source>
</evidence>
<accession>A0A4P5NXQ4</accession>
<dbReference type="EMBL" id="BDLU01000056">
    <property type="protein sequence ID" value="GCE84445.1"/>
    <property type="molecule type" value="Genomic_DNA"/>
</dbReference>
<keyword evidence="2" id="KW-1185">Reference proteome</keyword>
<protein>
    <submittedName>
        <fullName evidence="1">Uncharacterized protein</fullName>
    </submittedName>
</protein>